<accession>A0A2I2GC31</accession>
<evidence type="ECO:0000256" key="5">
    <source>
        <dbReference type="ARBA" id="ARBA00023163"/>
    </source>
</evidence>
<feature type="domain" description="Zn(2)-C6 fungal-type" evidence="8">
    <location>
        <begin position="65"/>
        <end position="95"/>
    </location>
</feature>
<dbReference type="CDD" id="cd00067">
    <property type="entry name" value="GAL4"/>
    <property type="match status" value="1"/>
</dbReference>
<dbReference type="InterPro" id="IPR036864">
    <property type="entry name" value="Zn2-C6_fun-type_DNA-bd_sf"/>
</dbReference>
<dbReference type="OrthoDB" id="5423818at2759"/>
<evidence type="ECO:0000256" key="1">
    <source>
        <dbReference type="ARBA" id="ARBA00022723"/>
    </source>
</evidence>
<evidence type="ECO:0000313" key="10">
    <source>
        <dbReference type="Proteomes" id="UP000234275"/>
    </source>
</evidence>
<dbReference type="PROSITE" id="PS50048">
    <property type="entry name" value="ZN2_CY6_FUNGAL_2"/>
    <property type="match status" value="1"/>
</dbReference>
<evidence type="ECO:0000313" key="9">
    <source>
        <dbReference type="EMBL" id="PLB50397.1"/>
    </source>
</evidence>
<keyword evidence="6" id="KW-0539">Nucleus</keyword>
<dbReference type="Pfam" id="PF00172">
    <property type="entry name" value="Zn_clus"/>
    <property type="match status" value="1"/>
</dbReference>
<dbReference type="RefSeq" id="XP_024705699.1">
    <property type="nucleotide sequence ID" value="XM_024842481.1"/>
</dbReference>
<dbReference type="PANTHER" id="PTHR47660:SF3">
    <property type="entry name" value="FINGER DOMAIN PROTEIN, PUTATIVE (AFU_ORTHOLOGUE AFUA_4G03310)-RELATED"/>
    <property type="match status" value="1"/>
</dbReference>
<keyword evidence="5" id="KW-0804">Transcription</keyword>
<name>A0A2I2GC31_9EURO</name>
<evidence type="ECO:0000256" key="6">
    <source>
        <dbReference type="ARBA" id="ARBA00023242"/>
    </source>
</evidence>
<dbReference type="GO" id="GO:0000981">
    <property type="term" value="F:DNA-binding transcription factor activity, RNA polymerase II-specific"/>
    <property type="evidence" value="ECO:0007669"/>
    <property type="project" value="InterPro"/>
</dbReference>
<keyword evidence="3" id="KW-0805">Transcription regulation</keyword>
<comment type="caution">
    <text evidence="9">The sequence shown here is derived from an EMBL/GenBank/DDBJ whole genome shotgun (WGS) entry which is preliminary data.</text>
</comment>
<evidence type="ECO:0000256" key="4">
    <source>
        <dbReference type="ARBA" id="ARBA00023125"/>
    </source>
</evidence>
<organism evidence="9 10">
    <name type="scientific">Aspergillus steynii IBT 23096</name>
    <dbReference type="NCBI Taxonomy" id="1392250"/>
    <lineage>
        <taxon>Eukaryota</taxon>
        <taxon>Fungi</taxon>
        <taxon>Dikarya</taxon>
        <taxon>Ascomycota</taxon>
        <taxon>Pezizomycotina</taxon>
        <taxon>Eurotiomycetes</taxon>
        <taxon>Eurotiomycetidae</taxon>
        <taxon>Eurotiales</taxon>
        <taxon>Aspergillaceae</taxon>
        <taxon>Aspergillus</taxon>
        <taxon>Aspergillus subgen. Circumdati</taxon>
    </lineage>
</organism>
<dbReference type="InterPro" id="IPR001138">
    <property type="entry name" value="Zn2Cys6_DnaBD"/>
</dbReference>
<evidence type="ECO:0000256" key="2">
    <source>
        <dbReference type="ARBA" id="ARBA00022833"/>
    </source>
</evidence>
<feature type="compositionally biased region" description="Polar residues" evidence="7">
    <location>
        <begin position="252"/>
        <end position="271"/>
    </location>
</feature>
<feature type="compositionally biased region" description="Polar residues" evidence="7">
    <location>
        <begin position="227"/>
        <end position="243"/>
    </location>
</feature>
<dbReference type="VEuPathDB" id="FungiDB:P170DRAFT_143228"/>
<evidence type="ECO:0000256" key="7">
    <source>
        <dbReference type="SAM" id="MobiDB-lite"/>
    </source>
</evidence>
<gene>
    <name evidence="9" type="ORF">P170DRAFT_143228</name>
</gene>
<dbReference type="EMBL" id="MSFO01000003">
    <property type="protein sequence ID" value="PLB50397.1"/>
    <property type="molecule type" value="Genomic_DNA"/>
</dbReference>
<proteinExistence type="predicted"/>
<evidence type="ECO:0000259" key="8">
    <source>
        <dbReference type="PROSITE" id="PS50048"/>
    </source>
</evidence>
<keyword evidence="2" id="KW-0862">Zinc</keyword>
<dbReference type="AlphaFoldDB" id="A0A2I2GC31"/>
<dbReference type="Gene3D" id="4.10.240.10">
    <property type="entry name" value="Zn(2)-C6 fungal-type DNA-binding domain"/>
    <property type="match status" value="1"/>
</dbReference>
<feature type="region of interest" description="Disordered" evidence="7">
    <location>
        <begin position="224"/>
        <end position="275"/>
    </location>
</feature>
<protein>
    <recommendedName>
        <fullName evidence="8">Zn(2)-C6 fungal-type domain-containing protein</fullName>
    </recommendedName>
</protein>
<dbReference type="PANTHER" id="PTHR47660">
    <property type="entry name" value="TRANSCRIPTION FACTOR WITH C2H2 AND ZN(2)-CYS(6) DNA BINDING DOMAIN (EUROFUNG)-RELATED-RELATED"/>
    <property type="match status" value="1"/>
</dbReference>
<keyword evidence="4" id="KW-0238">DNA-binding</keyword>
<dbReference type="PROSITE" id="PS00463">
    <property type="entry name" value="ZN2_CY6_FUNGAL_1"/>
    <property type="match status" value="1"/>
</dbReference>
<dbReference type="SUPFAM" id="SSF57701">
    <property type="entry name" value="Zn2/Cys6 DNA-binding domain"/>
    <property type="match status" value="1"/>
</dbReference>
<dbReference type="SMART" id="SM00066">
    <property type="entry name" value="GAL4"/>
    <property type="match status" value="1"/>
</dbReference>
<dbReference type="Proteomes" id="UP000234275">
    <property type="component" value="Unassembled WGS sequence"/>
</dbReference>
<keyword evidence="1" id="KW-0479">Metal-binding</keyword>
<dbReference type="GeneID" id="36550178"/>
<dbReference type="GO" id="GO:0008270">
    <property type="term" value="F:zinc ion binding"/>
    <property type="evidence" value="ECO:0007669"/>
    <property type="project" value="InterPro"/>
</dbReference>
<dbReference type="GO" id="GO:0003677">
    <property type="term" value="F:DNA binding"/>
    <property type="evidence" value="ECO:0007669"/>
    <property type="project" value="UniProtKB-KW"/>
</dbReference>
<dbReference type="GO" id="GO:0009893">
    <property type="term" value="P:positive regulation of metabolic process"/>
    <property type="evidence" value="ECO:0007669"/>
    <property type="project" value="UniProtKB-ARBA"/>
</dbReference>
<sequence length="598" mass="66196">MESDLQIGGGAGIDVKALSSHEPTLDMDLRCDVCNKSYTRPDLRDRHRRRCITKAGQERKSKRKSCDTCAKKKIRCSLSRPSCLRCTQLRIQCQYPQSPFPAPRPSQGVSIMAMDQPQLVQLGGMSDPSGVMAGHSQVFPTPILNSADLLPASLWNNYDLSNIQFVDPALTQDFLSSTNATGVASLPSNDAFAALSDFQSAESDFIRNAGSLSLHSGALSSAGPLSNVRSNSGHLPTPNQDVPSQEKEASPSGLTGSLHSPPSSDVSWRNSSTDEDSMSANLTNRLYSPAHLIFAHSFTIGMGPDIQTDASSLCQDMLSHLREYPGLVLDRDFWSPFVHHRLYRCSLGGMAEPMANALACVGAYASCAGSSFGFVNRMINEERDKLVRKFHSYTNTPEPCLAALHAVCIYQIMGLFGDAFLPASHKARLADVEDEDRRREEFEKEAELHSTFVLKMTRRLTGLHAKALHVHHEDEMDWDQWKFMESLRRNMFFVHIINILGSKARQLNENYFEPLGDDLILGIPLPAPERMWRACSAEEWYMARAETLGVEADPTARPRTLQELLQAVDKRQVDVSALLPVTRMLLASATIMPPESTL</sequence>
<reference evidence="9 10" key="1">
    <citation type="submission" date="2016-12" db="EMBL/GenBank/DDBJ databases">
        <title>The genomes of Aspergillus section Nigri reveals drivers in fungal speciation.</title>
        <authorList>
            <consortium name="DOE Joint Genome Institute"/>
            <person name="Vesth T.C."/>
            <person name="Nybo J."/>
            <person name="Theobald S."/>
            <person name="Brandl J."/>
            <person name="Frisvad J.C."/>
            <person name="Nielsen K.F."/>
            <person name="Lyhne E.K."/>
            <person name="Kogle M.E."/>
            <person name="Kuo A."/>
            <person name="Riley R."/>
            <person name="Clum A."/>
            <person name="Nolan M."/>
            <person name="Lipzen A."/>
            <person name="Salamov A."/>
            <person name="Henrissat B."/>
            <person name="Wiebenga A."/>
            <person name="De Vries R.P."/>
            <person name="Grigoriev I.V."/>
            <person name="Mortensen U.H."/>
            <person name="Andersen M.R."/>
            <person name="Baker S.E."/>
        </authorList>
    </citation>
    <scope>NUCLEOTIDE SEQUENCE [LARGE SCALE GENOMIC DNA]</scope>
    <source>
        <strain evidence="9 10">IBT 23096</strain>
    </source>
</reference>
<evidence type="ECO:0000256" key="3">
    <source>
        <dbReference type="ARBA" id="ARBA00023015"/>
    </source>
</evidence>
<keyword evidence="10" id="KW-1185">Reference proteome</keyword>